<organism evidence="1">
    <name type="scientific">marine sediment metagenome</name>
    <dbReference type="NCBI Taxonomy" id="412755"/>
    <lineage>
        <taxon>unclassified sequences</taxon>
        <taxon>metagenomes</taxon>
        <taxon>ecological metagenomes</taxon>
    </lineage>
</organism>
<sequence length="71" mass="8310">MTVLKNIAVREGYIHPSFKEQARLVKEFGRLYEIEDFDNKKREKMGLPPVCKTFDDVQKLIKKPKLGDNSK</sequence>
<comment type="caution">
    <text evidence="1">The sequence shown here is derived from an EMBL/GenBank/DDBJ whole genome shotgun (WGS) entry which is preliminary data.</text>
</comment>
<evidence type="ECO:0000313" key="1">
    <source>
        <dbReference type="EMBL" id="GAG58693.1"/>
    </source>
</evidence>
<reference evidence="1" key="1">
    <citation type="journal article" date="2014" name="Front. Microbiol.">
        <title>High frequency of phylogenetically diverse reductive dehalogenase-homologous genes in deep subseafloor sedimentary metagenomes.</title>
        <authorList>
            <person name="Kawai M."/>
            <person name="Futagami T."/>
            <person name="Toyoda A."/>
            <person name="Takaki Y."/>
            <person name="Nishi S."/>
            <person name="Hori S."/>
            <person name="Arai W."/>
            <person name="Tsubouchi T."/>
            <person name="Morono Y."/>
            <person name="Uchiyama I."/>
            <person name="Ito T."/>
            <person name="Fujiyama A."/>
            <person name="Inagaki F."/>
            <person name="Takami H."/>
        </authorList>
    </citation>
    <scope>NUCLEOTIDE SEQUENCE</scope>
    <source>
        <strain evidence="1">Expedition CK06-06</strain>
    </source>
</reference>
<dbReference type="AlphaFoldDB" id="X0ZED5"/>
<dbReference type="EMBL" id="BART01004923">
    <property type="protein sequence ID" value="GAG58693.1"/>
    <property type="molecule type" value="Genomic_DNA"/>
</dbReference>
<name>X0ZED5_9ZZZZ</name>
<gene>
    <name evidence="1" type="ORF">S01H4_11894</name>
</gene>
<proteinExistence type="predicted"/>
<protein>
    <submittedName>
        <fullName evidence="1">Uncharacterized protein</fullName>
    </submittedName>
</protein>
<accession>X0ZED5</accession>